<accession>A0A855GGP9</accession>
<gene>
    <name evidence="2" type="ORF">CW686_04330</name>
</gene>
<dbReference type="Pfam" id="PF14280">
    <property type="entry name" value="DUF4365"/>
    <property type="match status" value="1"/>
</dbReference>
<evidence type="ECO:0000313" key="3">
    <source>
        <dbReference type="Proteomes" id="UP000233482"/>
    </source>
</evidence>
<evidence type="ECO:0000313" key="2">
    <source>
        <dbReference type="EMBL" id="PKE26511.1"/>
    </source>
</evidence>
<dbReference type="AlphaFoldDB" id="A0A855GGP9"/>
<dbReference type="InterPro" id="IPR025375">
    <property type="entry name" value="DUF4365"/>
</dbReference>
<feature type="domain" description="DUF4365" evidence="1">
    <location>
        <begin position="17"/>
        <end position="147"/>
    </location>
</feature>
<dbReference type="Proteomes" id="UP000233482">
    <property type="component" value="Unassembled WGS sequence"/>
</dbReference>
<evidence type="ECO:0000259" key="1">
    <source>
        <dbReference type="Pfam" id="PF14280"/>
    </source>
</evidence>
<protein>
    <recommendedName>
        <fullName evidence="1">DUF4365 domain-containing protein</fullName>
    </recommendedName>
</protein>
<dbReference type="EMBL" id="PIXC01000007">
    <property type="protein sequence ID" value="PKE26511.1"/>
    <property type="molecule type" value="Genomic_DNA"/>
</dbReference>
<reference evidence="2 3" key="1">
    <citation type="submission" date="2017-12" db="EMBL/GenBank/DDBJ databases">
        <title>Genomics of Macrococcus caseolyticus.</title>
        <authorList>
            <person name="MacFadyen A.C."/>
            <person name="Paterson G.K."/>
        </authorList>
    </citation>
    <scope>NUCLEOTIDE SEQUENCE [LARGE SCALE GENOMIC DNA]</scope>
    <source>
        <strain evidence="2 3">5788_EF188</strain>
    </source>
</reference>
<dbReference type="RefSeq" id="WP_101144121.1">
    <property type="nucleotide sequence ID" value="NZ_PIWM01000014.1"/>
</dbReference>
<comment type="caution">
    <text evidence="2">The sequence shown here is derived from an EMBL/GenBank/DDBJ whole genome shotgun (WGS) entry which is preliminary data.</text>
</comment>
<sequence length="326" mass="38239">MTENLPIFNKNQMIGASSASYLKYILQRFCLVNEIDQTQDIGIDFSATILNNNRPTKLNFYIQCKGTDNPGIYLDSGKENFCYSIATSTLNYWIQKQDITFIFLVDLPNQNIYWANPLEQVQKTKLINQKSVSIKIPLNQIINSNTKNIPDDIQFNIYKHYSNFSSAVIMNLEKFESEIENGRQSFNEQQLDTIISNLSKHHKEVERKFIEVSDKLKRRLEYDFKKAMYYAIKIDQMDEIKHQYCPKGIFLTEFSNNVNNHRYSIESLYGLIDTSSNCDLDILYTLCKIVHEFMIDILFFYRELAYEDSPFTSHADIEEEISKLKL</sequence>
<proteinExistence type="predicted"/>
<organism evidence="2 3">
    <name type="scientific">Macrococcoides caseolyticum</name>
    <dbReference type="NCBI Taxonomy" id="69966"/>
    <lineage>
        <taxon>Bacteria</taxon>
        <taxon>Bacillati</taxon>
        <taxon>Bacillota</taxon>
        <taxon>Bacilli</taxon>
        <taxon>Bacillales</taxon>
        <taxon>Staphylococcaceae</taxon>
        <taxon>Macrococcoides</taxon>
    </lineage>
</organism>
<name>A0A855GGP9_9STAP</name>